<accession>A0A1J5GBM4</accession>
<reference evidence="1 5" key="1">
    <citation type="journal article" date="2016" name="Environ. Microbiol.">
        <title>Genomic resolution of a cold subsurface aquifer community provides metabolic insights for novel microbes adapted to high CO concentrations.</title>
        <authorList>
            <person name="Probst A.J."/>
            <person name="Castelle C.J."/>
            <person name="Singh A."/>
            <person name="Brown C.T."/>
            <person name="Anantharaman K."/>
            <person name="Sharon I."/>
            <person name="Hug L.A."/>
            <person name="Burstein D."/>
            <person name="Emerson J.B."/>
            <person name="Thomas B.C."/>
            <person name="Banfield J.F."/>
        </authorList>
    </citation>
    <scope>NUCLEOTIDE SEQUENCE [LARGE SCALE GENOMIC DNA]</scope>
    <source>
        <strain evidence="1">CG2_30_33_13</strain>
    </source>
</reference>
<evidence type="ECO:0000313" key="4">
    <source>
        <dbReference type="EMBL" id="PJB55682.1"/>
    </source>
</evidence>
<gene>
    <name evidence="1" type="ORF">AUK42_04950</name>
    <name evidence="4" type="ORF">CO097_07445</name>
    <name evidence="3" type="ORF">COZ07_05125</name>
    <name evidence="2" type="ORF">COZ58_03755</name>
</gene>
<accession>A0A2M8C9F9</accession>
<evidence type="ECO:0000313" key="1">
    <source>
        <dbReference type="EMBL" id="OIP69700.1"/>
    </source>
</evidence>
<reference evidence="2" key="2">
    <citation type="submission" date="2017-09" db="EMBL/GenBank/DDBJ databases">
        <title>Depth-based differentiation of microbial function through sediment-hosted aquifers and enrichment of novel symbionts in the deep terrestrial subsurface.</title>
        <authorList>
            <person name="Probst A.J."/>
            <person name="Ladd B."/>
            <person name="Jarett J.K."/>
            <person name="Geller-Mcgrath D.E."/>
            <person name="Sieber C.M.K."/>
            <person name="Emerson J.B."/>
            <person name="Anantharaman K."/>
            <person name="Thomas B.C."/>
            <person name="Malmstrom R."/>
            <person name="Stieglmeier M."/>
            <person name="Klingl A."/>
            <person name="Woyke T."/>
            <person name="Ryan C.M."/>
            <person name="Banfield J.F."/>
        </authorList>
    </citation>
    <scope>NUCLEOTIDE SEQUENCE</scope>
    <source>
        <strain evidence="2">CG_4_8_14_3_um_filter_34_18</strain>
    </source>
</reference>
<reference evidence="6 7" key="3">
    <citation type="submission" date="2017-09" db="EMBL/GenBank/DDBJ databases">
        <title>Depth-based differentiation of microbial function through sediment-hosted aquifers and enrichment of novel symbionts in the deep terrestrial subsurface.</title>
        <authorList>
            <person name="Probst A.J."/>
            <person name="Ladd B."/>
            <person name="Jarett J.K."/>
            <person name="Geller-Mcgrath D.E."/>
            <person name="Sieber C.M."/>
            <person name="Emerson J.B."/>
            <person name="Anantharaman K."/>
            <person name="Thomas B.C."/>
            <person name="Malmstrom R."/>
            <person name="Stieglmeier M."/>
            <person name="Klingl A."/>
            <person name="Woyke T."/>
            <person name="Ryan C.M."/>
            <person name="Banfield J.F."/>
        </authorList>
    </citation>
    <scope>NUCLEOTIDE SEQUENCE [LARGE SCALE GENOMIC DNA]</scope>
    <source>
        <strain evidence="3">CG_4_10_14_3_um_filter_34_13</strain>
        <strain evidence="4">CG_4_9_14_3_um_filter_33_16</strain>
    </source>
</reference>
<evidence type="ECO:0000313" key="3">
    <source>
        <dbReference type="EMBL" id="PIY32606.1"/>
    </source>
</evidence>
<dbReference type="Proteomes" id="UP000231493">
    <property type="component" value="Unassembled WGS sequence"/>
</dbReference>
<dbReference type="PANTHER" id="PTHR36454">
    <property type="entry name" value="LMO2823 PROTEIN"/>
    <property type="match status" value="1"/>
</dbReference>
<dbReference type="Pfam" id="PF06245">
    <property type="entry name" value="DUF1015"/>
    <property type="match status" value="1"/>
</dbReference>
<accession>A0A2M7K8P3</accession>
<name>A0A1J5GBM4_9BACT</name>
<protein>
    <submittedName>
        <fullName evidence="2">DUF1015 domain-containing protein</fullName>
    </submittedName>
</protein>
<proteinExistence type="predicted"/>
<dbReference type="PANTHER" id="PTHR36454:SF1">
    <property type="entry name" value="DUF1015 DOMAIN-CONTAINING PROTEIN"/>
    <property type="match status" value="1"/>
</dbReference>
<sequence length="416" mass="48598">MAIIKPFRALRPIPELVSQVASPPYDVMNREEAYQRAKNNPYSFLHVSKAEIDLDSTINHYEEKVYEKARDNLIKLIEEKVYLKEEKETFYIYRQIMEGRIQTGLVVCASIDDYLNDIIKKHENTRADKEEDRVKHIEYTDANTGLVFLTYKAKEEINQIINKWIEVKSPVYDFTSEDRITHTCWIIDDKSIIQQLVNLFTKIDYFYIADGHHRAAAGAKVGLKKREQFKNYTGKEEFNYFLSVLFPHNELYIMEYNRVVADLYGNSPEEFIRKISEKFTIENYSDKSPYQPEAKHLFGMYLGNCWYKFTVKPGTFDQDDVVNSLDVSILQNNLLAPILGVQDPRTDERIEFVGGIRGLEELERRVDRGMKVAFSLYPSSIEELMEIADAGKLMPPKSTWFEPKLRSGIFIHKLSE</sequence>
<evidence type="ECO:0000313" key="6">
    <source>
        <dbReference type="Proteomes" id="UP000228560"/>
    </source>
</evidence>
<dbReference type="Proteomes" id="UP000230646">
    <property type="component" value="Unassembled WGS sequence"/>
</dbReference>
<evidence type="ECO:0000313" key="2">
    <source>
        <dbReference type="EMBL" id="PIX34505.1"/>
    </source>
</evidence>
<dbReference type="EMBL" id="PFTV01000188">
    <property type="protein sequence ID" value="PJB55682.1"/>
    <property type="molecule type" value="Genomic_DNA"/>
</dbReference>
<dbReference type="STRING" id="1805029.AUK42_04950"/>
<comment type="caution">
    <text evidence="1">The sequence shown here is derived from an EMBL/GenBank/DDBJ whole genome shotgun (WGS) entry which is preliminary data.</text>
</comment>
<dbReference type="Proteomes" id="UP000182763">
    <property type="component" value="Unassembled WGS sequence"/>
</dbReference>
<dbReference type="Proteomes" id="UP000228560">
    <property type="component" value="Unassembled WGS sequence"/>
</dbReference>
<evidence type="ECO:0000313" key="5">
    <source>
        <dbReference type="Proteomes" id="UP000182763"/>
    </source>
</evidence>
<dbReference type="EMBL" id="PFIP01000067">
    <property type="protein sequence ID" value="PIX34505.1"/>
    <property type="molecule type" value="Genomic_DNA"/>
</dbReference>
<dbReference type="AlphaFoldDB" id="A0A1J5GBM4"/>
<dbReference type="PIRSF" id="PIRSF033563">
    <property type="entry name" value="UCP033563"/>
    <property type="match status" value="1"/>
</dbReference>
<evidence type="ECO:0000313" key="7">
    <source>
        <dbReference type="Proteomes" id="UP000230646"/>
    </source>
</evidence>
<organism evidence="1 5">
    <name type="scientific">Candidatus Infernicultor aquiphilus</name>
    <dbReference type="NCBI Taxonomy" id="1805029"/>
    <lineage>
        <taxon>Bacteria</taxon>
        <taxon>Pseudomonadati</taxon>
        <taxon>Atribacterota</taxon>
        <taxon>Candidatus Phoenicimicrobiia</taxon>
        <taxon>Candidatus Pheonicimicrobiales</taxon>
        <taxon>Candidatus Phoenicimicrobiaceae</taxon>
        <taxon>Candidatus Infernicultor</taxon>
    </lineage>
</organism>
<dbReference type="InterPro" id="IPR008323">
    <property type="entry name" value="UCP033563"/>
</dbReference>
<dbReference type="RefSeq" id="WP_406607520.1">
    <property type="nucleotide sequence ID" value="NZ_PFKO01000195.1"/>
</dbReference>
<dbReference type="EMBL" id="PFKO01000195">
    <property type="protein sequence ID" value="PIY32606.1"/>
    <property type="molecule type" value="Genomic_DNA"/>
</dbReference>
<accession>A0A2M7PQZ2</accession>
<dbReference type="EMBL" id="MNYY01000097">
    <property type="protein sequence ID" value="OIP69700.1"/>
    <property type="molecule type" value="Genomic_DNA"/>
</dbReference>